<dbReference type="Pfam" id="PF12230">
    <property type="entry name" value="PRP21_like_P"/>
    <property type="match status" value="1"/>
</dbReference>
<dbReference type="SUPFAM" id="SSF109905">
    <property type="entry name" value="Surp module (SWAP domain)"/>
    <property type="match status" value="2"/>
</dbReference>
<evidence type="ECO:0000256" key="3">
    <source>
        <dbReference type="ARBA" id="ARBA00022728"/>
    </source>
</evidence>
<keyword evidence="6" id="KW-0539">Nucleus</keyword>
<dbReference type="GO" id="GO:0005686">
    <property type="term" value="C:U2 snRNP"/>
    <property type="evidence" value="ECO:0007669"/>
    <property type="project" value="TreeGrafter"/>
</dbReference>
<name>A0A0W0DGF0_CANGB</name>
<feature type="compositionally biased region" description="Basic and acidic residues" evidence="7">
    <location>
        <begin position="274"/>
        <end position="284"/>
    </location>
</feature>
<dbReference type="AlphaFoldDB" id="A0A0W0DGF0"/>
<protein>
    <submittedName>
        <fullName evidence="9">Pre-mRNA-splicing factor PRP21</fullName>
    </submittedName>
</protein>
<comment type="subcellular location">
    <subcellularLocation>
        <location evidence="1">Nucleus</location>
    </subcellularLocation>
</comment>
<keyword evidence="5" id="KW-0508">mRNA splicing</keyword>
<dbReference type="SMART" id="SM00648">
    <property type="entry name" value="SWAP"/>
    <property type="match status" value="2"/>
</dbReference>
<dbReference type="InterPro" id="IPR000061">
    <property type="entry name" value="Surp"/>
</dbReference>
<proteinExistence type="predicted"/>
<gene>
    <name evidence="9" type="ORF">AO440_001203</name>
</gene>
<reference evidence="9 10" key="1">
    <citation type="submission" date="2015-10" db="EMBL/GenBank/DDBJ databases">
        <title>Draft genomes sequences of Candida glabrata isolates 1A, 1B, 2A, 2B, 3A and 3B.</title>
        <authorList>
            <person name="Haavelsrud O.E."/>
            <person name="Gaustad P."/>
        </authorList>
    </citation>
    <scope>NUCLEOTIDE SEQUENCE [LARGE SCALE GENOMIC DNA]</scope>
    <source>
        <strain evidence="9">910700640</strain>
    </source>
</reference>
<dbReference type="GO" id="GO:0071004">
    <property type="term" value="C:U2-type prespliceosome"/>
    <property type="evidence" value="ECO:0007669"/>
    <property type="project" value="TreeGrafter"/>
</dbReference>
<keyword evidence="4" id="KW-0677">Repeat</keyword>
<sequence length="382" mass="44714">MTVNDIPQQTKEDINKTVEYLRQYGPEFLEKLRGDVRFEFIEENSPYHSYFISQYQDNNKSHVPDSVLSSNGEADEEGKEVEEPYEFRFSRYSRSLTKRDFEIIRQVALLCAINEDVNYLDKIKQAYGSDEKLSFLNKQHPLNSVFFDLLQQYKLIIKQDIIPPAIAFPKSNKKNKKHIDLKQIVLDRCFRRAEYAEYTKKLQDVKHKIAHERKIHFAAIKWTEFKVIASMAKLHREPKPAIKFNELIISTIDGKNSALSVFDTATGKELPLLEQREEASTEKKTNKKKMKIRAAGETRLNKRKASEAPSDDHPAEKKGKRMVRCPITNNLIEEDKFDQHIRTILNDPTIYAEEKKKYKQSHSLSNLTSDEVYQNIKRLVKR</sequence>
<evidence type="ECO:0000256" key="6">
    <source>
        <dbReference type="ARBA" id="ARBA00023242"/>
    </source>
</evidence>
<dbReference type="VEuPathDB" id="FungiDB:GVI51_F02189"/>
<evidence type="ECO:0000256" key="7">
    <source>
        <dbReference type="SAM" id="MobiDB-lite"/>
    </source>
</evidence>
<dbReference type="GO" id="GO:0071013">
    <property type="term" value="C:catalytic step 2 spliceosome"/>
    <property type="evidence" value="ECO:0007669"/>
    <property type="project" value="TreeGrafter"/>
</dbReference>
<evidence type="ECO:0000256" key="4">
    <source>
        <dbReference type="ARBA" id="ARBA00022737"/>
    </source>
</evidence>
<dbReference type="GO" id="GO:0000381">
    <property type="term" value="P:regulation of alternative mRNA splicing, via spliceosome"/>
    <property type="evidence" value="ECO:0007669"/>
    <property type="project" value="TreeGrafter"/>
</dbReference>
<dbReference type="GO" id="GO:0003723">
    <property type="term" value="F:RNA binding"/>
    <property type="evidence" value="ECO:0007669"/>
    <property type="project" value="InterPro"/>
</dbReference>
<evidence type="ECO:0000313" key="10">
    <source>
        <dbReference type="Proteomes" id="UP000054886"/>
    </source>
</evidence>
<dbReference type="VEuPathDB" id="FungiDB:B1J91_F02475g"/>
<dbReference type="Pfam" id="PF01805">
    <property type="entry name" value="Surp"/>
    <property type="match status" value="1"/>
</dbReference>
<evidence type="ECO:0000256" key="5">
    <source>
        <dbReference type="ARBA" id="ARBA00023187"/>
    </source>
</evidence>
<feature type="region of interest" description="Disordered" evidence="7">
    <location>
        <begin position="274"/>
        <end position="319"/>
    </location>
</feature>
<dbReference type="PANTHER" id="PTHR15316:SF1">
    <property type="entry name" value="SPLICING FACTOR 3A SUBUNIT 1"/>
    <property type="match status" value="1"/>
</dbReference>
<accession>A0A0W0DGF0</accession>
<dbReference type="EMBL" id="LLZZ01000022">
    <property type="protein sequence ID" value="KTB12418.1"/>
    <property type="molecule type" value="Genomic_DNA"/>
</dbReference>
<dbReference type="Proteomes" id="UP000054886">
    <property type="component" value="Unassembled WGS sequence"/>
</dbReference>
<dbReference type="VEuPathDB" id="FungiDB:GW608_F02167"/>
<evidence type="ECO:0000313" key="9">
    <source>
        <dbReference type="EMBL" id="KTB12418.1"/>
    </source>
</evidence>
<dbReference type="PANTHER" id="PTHR15316">
    <property type="entry name" value="SPLICEOSOME ASSOCIATED PROTEIN 114/SWAP SPLICING FACTOR-RELATED"/>
    <property type="match status" value="1"/>
</dbReference>
<dbReference type="VEuPathDB" id="FungiDB:GWK60_F02189"/>
<dbReference type="Gene3D" id="1.10.10.790">
    <property type="entry name" value="Surp module"/>
    <property type="match status" value="2"/>
</dbReference>
<dbReference type="InterPro" id="IPR045146">
    <property type="entry name" value="SF3A1"/>
</dbReference>
<keyword evidence="2" id="KW-0507">mRNA processing</keyword>
<evidence type="ECO:0000256" key="2">
    <source>
        <dbReference type="ARBA" id="ARBA00022664"/>
    </source>
</evidence>
<evidence type="ECO:0000256" key="1">
    <source>
        <dbReference type="ARBA" id="ARBA00004123"/>
    </source>
</evidence>
<feature type="domain" description="SURP motif" evidence="8">
    <location>
        <begin position="13"/>
        <end position="51"/>
    </location>
</feature>
<organism evidence="9 10">
    <name type="scientific">Candida glabrata</name>
    <name type="common">Yeast</name>
    <name type="synonym">Torulopsis glabrata</name>
    <dbReference type="NCBI Taxonomy" id="5478"/>
    <lineage>
        <taxon>Eukaryota</taxon>
        <taxon>Fungi</taxon>
        <taxon>Dikarya</taxon>
        <taxon>Ascomycota</taxon>
        <taxon>Saccharomycotina</taxon>
        <taxon>Saccharomycetes</taxon>
        <taxon>Saccharomycetales</taxon>
        <taxon>Saccharomycetaceae</taxon>
        <taxon>Nakaseomyces</taxon>
    </lineage>
</organism>
<dbReference type="InterPro" id="IPR035967">
    <property type="entry name" value="SWAP/Surp_sf"/>
</dbReference>
<evidence type="ECO:0000259" key="8">
    <source>
        <dbReference type="PROSITE" id="PS50128"/>
    </source>
</evidence>
<comment type="caution">
    <text evidence="9">The sequence shown here is derived from an EMBL/GenBank/DDBJ whole genome shotgun (WGS) entry which is preliminary data.</text>
</comment>
<dbReference type="GO" id="GO:0045292">
    <property type="term" value="P:mRNA cis splicing, via spliceosome"/>
    <property type="evidence" value="ECO:0007669"/>
    <property type="project" value="InterPro"/>
</dbReference>
<feature type="compositionally biased region" description="Basic and acidic residues" evidence="7">
    <location>
        <begin position="294"/>
        <end position="317"/>
    </location>
</feature>
<dbReference type="InterPro" id="IPR022030">
    <property type="entry name" value="SF3A1_dom"/>
</dbReference>
<keyword evidence="3" id="KW-0747">Spliceosome</keyword>
<dbReference type="PROSITE" id="PS50128">
    <property type="entry name" value="SURP"/>
    <property type="match status" value="1"/>
</dbReference>
<dbReference type="VEuPathDB" id="FungiDB:CAGL0F02475g"/>